<protein>
    <submittedName>
        <fullName evidence="4">Transcriptional regulator, TetR family</fullName>
    </submittedName>
</protein>
<gene>
    <name evidence="4" type="ORF">SAMN02745207_02039</name>
</gene>
<reference evidence="4 5" key="1">
    <citation type="submission" date="2016-11" db="EMBL/GenBank/DDBJ databases">
        <authorList>
            <person name="Jaros S."/>
            <person name="Januszkiewicz K."/>
            <person name="Wedrychowicz H."/>
        </authorList>
    </citation>
    <scope>NUCLEOTIDE SEQUENCE [LARGE SCALE GENOMIC DNA]</scope>
    <source>
        <strain evidence="4 5">DSM 8605</strain>
    </source>
</reference>
<evidence type="ECO:0000259" key="3">
    <source>
        <dbReference type="PROSITE" id="PS50977"/>
    </source>
</evidence>
<dbReference type="OrthoDB" id="494991at2"/>
<dbReference type="InterPro" id="IPR009057">
    <property type="entry name" value="Homeodomain-like_sf"/>
</dbReference>
<proteinExistence type="predicted"/>
<dbReference type="SUPFAM" id="SSF46689">
    <property type="entry name" value="Homeodomain-like"/>
    <property type="match status" value="1"/>
</dbReference>
<dbReference type="AlphaFoldDB" id="A0A1M5V3B2"/>
<dbReference type="Gene3D" id="1.10.357.10">
    <property type="entry name" value="Tetracycline Repressor, domain 2"/>
    <property type="match status" value="1"/>
</dbReference>
<keyword evidence="1 2" id="KW-0238">DNA-binding</keyword>
<dbReference type="InterPro" id="IPR001647">
    <property type="entry name" value="HTH_TetR"/>
</dbReference>
<dbReference type="PANTHER" id="PTHR43479">
    <property type="entry name" value="ACREF/ENVCD OPERON REPRESSOR-RELATED"/>
    <property type="match status" value="1"/>
</dbReference>
<name>A0A1M5V3B2_9CLOT</name>
<dbReference type="PANTHER" id="PTHR43479:SF11">
    <property type="entry name" value="ACREF_ENVCD OPERON REPRESSOR-RELATED"/>
    <property type="match status" value="1"/>
</dbReference>
<dbReference type="GO" id="GO:0003677">
    <property type="term" value="F:DNA binding"/>
    <property type="evidence" value="ECO:0007669"/>
    <property type="project" value="UniProtKB-UniRule"/>
</dbReference>
<dbReference type="PRINTS" id="PR00455">
    <property type="entry name" value="HTHTETR"/>
</dbReference>
<evidence type="ECO:0000313" key="5">
    <source>
        <dbReference type="Proteomes" id="UP000184447"/>
    </source>
</evidence>
<keyword evidence="5" id="KW-1185">Reference proteome</keyword>
<dbReference type="STRING" id="1121316.SAMN02745207_02039"/>
<evidence type="ECO:0000313" key="4">
    <source>
        <dbReference type="EMBL" id="SHH69686.1"/>
    </source>
</evidence>
<feature type="DNA-binding region" description="H-T-H motif" evidence="2">
    <location>
        <begin position="29"/>
        <end position="48"/>
    </location>
</feature>
<organism evidence="4 5">
    <name type="scientific">Clostridium grantii DSM 8605</name>
    <dbReference type="NCBI Taxonomy" id="1121316"/>
    <lineage>
        <taxon>Bacteria</taxon>
        <taxon>Bacillati</taxon>
        <taxon>Bacillota</taxon>
        <taxon>Clostridia</taxon>
        <taxon>Eubacteriales</taxon>
        <taxon>Clostridiaceae</taxon>
        <taxon>Clostridium</taxon>
    </lineage>
</organism>
<feature type="domain" description="HTH tetR-type" evidence="3">
    <location>
        <begin position="6"/>
        <end position="66"/>
    </location>
</feature>
<dbReference type="EMBL" id="FQXM01000010">
    <property type="protein sequence ID" value="SHH69686.1"/>
    <property type="molecule type" value="Genomic_DNA"/>
</dbReference>
<dbReference type="InterPro" id="IPR050624">
    <property type="entry name" value="HTH-type_Tx_Regulator"/>
</dbReference>
<dbReference type="Proteomes" id="UP000184447">
    <property type="component" value="Unassembled WGS sequence"/>
</dbReference>
<sequence>MRIKDDKKIESIKIAAIELIQELGFHGTSVSKIAKKAGVSPATIYIYYENKEEMLKELYIELKDRMISFILRDTDNLMQAKKTFYLISKAYYEFILSNKDEYYFIKQFKSCPALHDQCDQNLSSYKKINEIINNYKEQGIIKDVDNSLIFAFLLFSVEGISEYNLSGKCCISENSFDQVYDMIWDGISIK</sequence>
<evidence type="ECO:0000256" key="1">
    <source>
        <dbReference type="ARBA" id="ARBA00023125"/>
    </source>
</evidence>
<dbReference type="Pfam" id="PF22604">
    <property type="entry name" value="TetR_HI_0893_C"/>
    <property type="match status" value="1"/>
</dbReference>
<dbReference type="Pfam" id="PF00440">
    <property type="entry name" value="TetR_N"/>
    <property type="match status" value="1"/>
</dbReference>
<dbReference type="RefSeq" id="WP_073338335.1">
    <property type="nucleotide sequence ID" value="NZ_FQXM01000010.1"/>
</dbReference>
<evidence type="ECO:0000256" key="2">
    <source>
        <dbReference type="PROSITE-ProRule" id="PRU00335"/>
    </source>
</evidence>
<accession>A0A1M5V3B2</accession>
<dbReference type="PROSITE" id="PS50977">
    <property type="entry name" value="HTH_TETR_2"/>
    <property type="match status" value="1"/>
</dbReference>
<dbReference type="InterPro" id="IPR054422">
    <property type="entry name" value="TetR-like_HI_0893_C"/>
</dbReference>